<dbReference type="InterPro" id="IPR012870">
    <property type="entry name" value="DUF1666"/>
</dbReference>
<feature type="transmembrane region" description="Helical" evidence="2">
    <location>
        <begin position="50"/>
        <end position="69"/>
    </location>
</feature>
<keyword evidence="4" id="KW-1185">Reference proteome</keyword>
<evidence type="ECO:0000313" key="4">
    <source>
        <dbReference type="Proteomes" id="UP001151529"/>
    </source>
</evidence>
<dbReference type="Proteomes" id="UP001151529">
    <property type="component" value="Chromosome 17"/>
</dbReference>
<dbReference type="EMBL" id="JAPFFL010000013">
    <property type="protein sequence ID" value="KAJ6683912.1"/>
    <property type="molecule type" value="Genomic_DNA"/>
</dbReference>
<reference evidence="3" key="2">
    <citation type="journal article" date="2023" name="Int. J. Mol. Sci.">
        <title>De Novo Assembly and Annotation of 11 Diverse Shrub Willow (Salix) Genomes Reveals Novel Gene Organization in Sex-Linked Regions.</title>
        <authorList>
            <person name="Hyden B."/>
            <person name="Feng K."/>
            <person name="Yates T.B."/>
            <person name="Jawdy S."/>
            <person name="Cereghino C."/>
            <person name="Smart L.B."/>
            <person name="Muchero W."/>
        </authorList>
    </citation>
    <scope>NUCLEOTIDE SEQUENCE [LARGE SCALE GENOMIC DNA]</scope>
    <source>
        <tissue evidence="3">Shoot tip</tissue>
    </source>
</reference>
<dbReference type="PANTHER" id="PTHR46741">
    <property type="entry name" value="OS09G0413600 PROTEIN"/>
    <property type="match status" value="1"/>
</dbReference>
<sequence length="557" mass="64069">MALLASCWLILESFVIPDGFLKWIYLSFYIHPIFLFVCQIFLWLKLLQKWFLVAISYLSNGVLSVYILFKHCAIYIFSFNRSSNNIEDAEEIESLGPLKSFKNHAVISFSSSSIAPLPCQLQVFKLNKTWSTEEKDSGGDAIPCKDDNTEQQNFFVGEDESMINGHLSSISFSSRFSMITDESLNDDRSSVSSSHSSASGDLDMKQYSPLIDSSNSLAVERDEFITDRSREEDRQDPFYKKYTERMRWFDVLNHERTSEISVILNRQAGNIPGSIFESTMKLPADMSVPKMERRLWKSLESDFELVYVAQSCLSWEALHHQYRKVEALASSSSQNGVFYDNVAGEFQKFQVLLERFMEDEMCESGKRTWNYVRARFSLRSLLQVPVVSGFYEQENEEIKREPINVKEVMEAIERSMLAYWEFIKTDGRKTWRKSMMRSSLWTWPTVENPRDLWLQADLTRKLKEEGTVAERVAGEAQAVAPASSGTYPRRSVTEEGDAIHDDRLEAGIKGATNVCALHCPAQMVPRKTRRHSVHGREDCESLHWWAPVSSLTFCGKY</sequence>
<dbReference type="Pfam" id="PF07891">
    <property type="entry name" value="DUF1666"/>
    <property type="match status" value="1"/>
</dbReference>
<feature type="region of interest" description="Disordered" evidence="1">
    <location>
        <begin position="183"/>
        <end position="206"/>
    </location>
</feature>
<dbReference type="AlphaFoldDB" id="A0A9Q0SNI7"/>
<proteinExistence type="predicted"/>
<organism evidence="3 4">
    <name type="scientific">Salix viminalis</name>
    <name type="common">Common osier</name>
    <name type="synonym">Basket willow</name>
    <dbReference type="NCBI Taxonomy" id="40686"/>
    <lineage>
        <taxon>Eukaryota</taxon>
        <taxon>Viridiplantae</taxon>
        <taxon>Streptophyta</taxon>
        <taxon>Embryophyta</taxon>
        <taxon>Tracheophyta</taxon>
        <taxon>Spermatophyta</taxon>
        <taxon>Magnoliopsida</taxon>
        <taxon>eudicotyledons</taxon>
        <taxon>Gunneridae</taxon>
        <taxon>Pentapetalae</taxon>
        <taxon>rosids</taxon>
        <taxon>fabids</taxon>
        <taxon>Malpighiales</taxon>
        <taxon>Salicaceae</taxon>
        <taxon>Saliceae</taxon>
        <taxon>Salix</taxon>
    </lineage>
</organism>
<dbReference type="PANTHER" id="PTHR46741:SF7">
    <property type="entry name" value="TRANSMEMBRANE PROTEIN"/>
    <property type="match status" value="1"/>
</dbReference>
<keyword evidence="2" id="KW-0472">Membrane</keyword>
<evidence type="ECO:0000313" key="3">
    <source>
        <dbReference type="EMBL" id="KAJ6683912.1"/>
    </source>
</evidence>
<name>A0A9Q0SNI7_SALVM</name>
<accession>A0A9Q0SNI7</accession>
<evidence type="ECO:0000256" key="2">
    <source>
        <dbReference type="SAM" id="Phobius"/>
    </source>
</evidence>
<protein>
    <submittedName>
        <fullName evidence="3">Uncharacterized protein</fullName>
    </submittedName>
</protein>
<dbReference type="OrthoDB" id="762807at2759"/>
<keyword evidence="2" id="KW-0812">Transmembrane</keyword>
<comment type="caution">
    <text evidence="3">The sequence shown here is derived from an EMBL/GenBank/DDBJ whole genome shotgun (WGS) entry which is preliminary data.</text>
</comment>
<feature type="compositionally biased region" description="Low complexity" evidence="1">
    <location>
        <begin position="190"/>
        <end position="199"/>
    </location>
</feature>
<reference evidence="3" key="1">
    <citation type="submission" date="2022-11" db="EMBL/GenBank/DDBJ databases">
        <authorList>
            <person name="Hyden B.L."/>
            <person name="Feng K."/>
            <person name="Yates T."/>
            <person name="Jawdy S."/>
            <person name="Smart L.B."/>
            <person name="Muchero W."/>
        </authorList>
    </citation>
    <scope>NUCLEOTIDE SEQUENCE</scope>
    <source>
        <tissue evidence="3">Shoot tip</tissue>
    </source>
</reference>
<gene>
    <name evidence="3" type="ORF">OIU85_007594</name>
</gene>
<feature type="transmembrane region" description="Helical" evidence="2">
    <location>
        <begin position="23"/>
        <end position="43"/>
    </location>
</feature>
<evidence type="ECO:0000256" key="1">
    <source>
        <dbReference type="SAM" id="MobiDB-lite"/>
    </source>
</evidence>
<keyword evidence="2" id="KW-1133">Transmembrane helix</keyword>